<comment type="similarity">
    <text evidence="1 2">Belongs to the peptidase A24 family.</text>
</comment>
<dbReference type="OrthoDB" id="9789291at2"/>
<evidence type="ECO:0000256" key="1">
    <source>
        <dbReference type="ARBA" id="ARBA00005801"/>
    </source>
</evidence>
<dbReference type="Gene3D" id="1.20.120.1220">
    <property type="match status" value="1"/>
</dbReference>
<keyword evidence="6" id="KW-1185">Reference proteome</keyword>
<dbReference type="Pfam" id="PF01478">
    <property type="entry name" value="Peptidase_A24"/>
    <property type="match status" value="1"/>
</dbReference>
<dbReference type="PANTHER" id="PTHR30487">
    <property type="entry name" value="TYPE 4 PREPILIN-LIKE PROTEINS LEADER PEPTIDE-PROCESSING ENZYME"/>
    <property type="match status" value="1"/>
</dbReference>
<organism evidence="5 6">
    <name type="scientific">Loktanella salsilacus</name>
    <dbReference type="NCBI Taxonomy" id="195913"/>
    <lineage>
        <taxon>Bacteria</taxon>
        <taxon>Pseudomonadati</taxon>
        <taxon>Pseudomonadota</taxon>
        <taxon>Alphaproteobacteria</taxon>
        <taxon>Rhodobacterales</taxon>
        <taxon>Roseobacteraceae</taxon>
        <taxon>Loktanella</taxon>
    </lineage>
</organism>
<keyword evidence="3" id="KW-0812">Transmembrane</keyword>
<gene>
    <name evidence="5" type="ORF">SAMN04488004_14018</name>
</gene>
<dbReference type="AlphaFoldDB" id="A0A1I4JM60"/>
<dbReference type="InterPro" id="IPR000045">
    <property type="entry name" value="Prepilin_IV_endopep_pep"/>
</dbReference>
<keyword evidence="3" id="KW-0472">Membrane</keyword>
<evidence type="ECO:0000256" key="3">
    <source>
        <dbReference type="SAM" id="Phobius"/>
    </source>
</evidence>
<dbReference type="GO" id="GO:0006465">
    <property type="term" value="P:signal peptide processing"/>
    <property type="evidence" value="ECO:0007669"/>
    <property type="project" value="TreeGrafter"/>
</dbReference>
<evidence type="ECO:0000313" key="5">
    <source>
        <dbReference type="EMBL" id="SFL67642.1"/>
    </source>
</evidence>
<dbReference type="STRING" id="195913.SAMN04488004_14018"/>
<keyword evidence="5" id="KW-0489">Methyltransferase</keyword>
<dbReference type="PRINTS" id="PR00864">
    <property type="entry name" value="PREPILNPTASE"/>
</dbReference>
<feature type="transmembrane region" description="Helical" evidence="3">
    <location>
        <begin position="93"/>
        <end position="115"/>
    </location>
</feature>
<dbReference type="GO" id="GO:0008168">
    <property type="term" value="F:methyltransferase activity"/>
    <property type="evidence" value="ECO:0007669"/>
    <property type="project" value="UniProtKB-KW"/>
</dbReference>
<dbReference type="RefSeq" id="WP_090191944.1">
    <property type="nucleotide sequence ID" value="NZ_FOTF01000040.1"/>
</dbReference>
<keyword evidence="5" id="KW-0808">Transferase</keyword>
<proteinExistence type="inferred from homology"/>
<dbReference type="PANTHER" id="PTHR30487:SF0">
    <property type="entry name" value="PREPILIN LEADER PEPTIDASE_N-METHYLTRANSFERASE-RELATED"/>
    <property type="match status" value="1"/>
</dbReference>
<dbReference type="InterPro" id="IPR014032">
    <property type="entry name" value="Peptidase_A24A_bac"/>
</dbReference>
<protein>
    <submittedName>
        <fullName evidence="5">Leader peptidase (Prepilin peptidase) / N-methyltransferase</fullName>
    </submittedName>
</protein>
<feature type="transmembrane region" description="Helical" evidence="3">
    <location>
        <begin position="127"/>
        <end position="144"/>
    </location>
</feature>
<reference evidence="6" key="1">
    <citation type="submission" date="2016-10" db="EMBL/GenBank/DDBJ databases">
        <authorList>
            <person name="Varghese N."/>
            <person name="Submissions S."/>
        </authorList>
    </citation>
    <scope>NUCLEOTIDE SEQUENCE [LARGE SCALE GENOMIC DNA]</scope>
    <source>
        <strain evidence="6">DSM 16199</strain>
    </source>
</reference>
<accession>A0A1I4JM60</accession>
<dbReference type="InterPro" id="IPR050882">
    <property type="entry name" value="Prepilin_peptidase/N-MTase"/>
</dbReference>
<evidence type="ECO:0000259" key="4">
    <source>
        <dbReference type="Pfam" id="PF01478"/>
    </source>
</evidence>
<feature type="domain" description="Prepilin type IV endopeptidase peptidase" evidence="4">
    <location>
        <begin position="10"/>
        <end position="117"/>
    </location>
</feature>
<dbReference type="Proteomes" id="UP000199550">
    <property type="component" value="Unassembled WGS sequence"/>
</dbReference>
<dbReference type="GO" id="GO:0032259">
    <property type="term" value="P:methylation"/>
    <property type="evidence" value="ECO:0007669"/>
    <property type="project" value="UniProtKB-KW"/>
</dbReference>
<sequence>MFTAITTVALGIALLRLSQVDVRTYRLPDHYTLPLIAVGLALNSLHLAAIPWNYIAAAAAGYLTFALIGEAFFKLRGVDGLGLGDAKLLAAAGAWVGLEALPLVVLIAAVSALVVTIFSEQDTQKRIAFGPWLAIAFFTVWLASDKW</sequence>
<name>A0A1I4JM60_9RHOB</name>
<feature type="transmembrane region" description="Helical" evidence="3">
    <location>
        <begin position="54"/>
        <end position="73"/>
    </location>
</feature>
<keyword evidence="3" id="KW-1133">Transmembrane helix</keyword>
<evidence type="ECO:0000256" key="2">
    <source>
        <dbReference type="RuleBase" id="RU003793"/>
    </source>
</evidence>
<dbReference type="GO" id="GO:0005886">
    <property type="term" value="C:plasma membrane"/>
    <property type="evidence" value="ECO:0007669"/>
    <property type="project" value="TreeGrafter"/>
</dbReference>
<evidence type="ECO:0000313" key="6">
    <source>
        <dbReference type="Proteomes" id="UP000199550"/>
    </source>
</evidence>
<dbReference type="EMBL" id="FOTF01000040">
    <property type="protein sequence ID" value="SFL67642.1"/>
    <property type="molecule type" value="Genomic_DNA"/>
</dbReference>
<dbReference type="GO" id="GO:0004190">
    <property type="term" value="F:aspartic-type endopeptidase activity"/>
    <property type="evidence" value="ECO:0007669"/>
    <property type="project" value="InterPro"/>
</dbReference>